<evidence type="ECO:0000259" key="1">
    <source>
        <dbReference type="Pfam" id="PF03551"/>
    </source>
</evidence>
<proteinExistence type="predicted"/>
<dbReference type="InterPro" id="IPR036388">
    <property type="entry name" value="WH-like_DNA-bd_sf"/>
</dbReference>
<reference evidence="2 3" key="1">
    <citation type="submission" date="2017-03" db="EMBL/GenBank/DDBJ databases">
        <title>Lifting the veil on microbial sulfur biogeochemistry in mining wastewaters.</title>
        <authorList>
            <person name="Kantor R.S."/>
            <person name="Colenbrander Nelson T."/>
            <person name="Marshall S."/>
            <person name="Bennett D."/>
            <person name="Apte S."/>
            <person name="Camacho D."/>
            <person name="Thomas B.C."/>
            <person name="Warren L.A."/>
            <person name="Banfield J.F."/>
        </authorList>
    </citation>
    <scope>NUCLEOTIDE SEQUENCE [LARGE SCALE GENOMIC DNA]</scope>
    <source>
        <strain evidence="2">32-68-21</strain>
    </source>
</reference>
<name>A0A258HIS8_9CAUL</name>
<accession>A0A258HIS8</accession>
<evidence type="ECO:0000313" key="3">
    <source>
        <dbReference type="Proteomes" id="UP000216147"/>
    </source>
</evidence>
<dbReference type="Proteomes" id="UP000216147">
    <property type="component" value="Unassembled WGS sequence"/>
</dbReference>
<dbReference type="InterPro" id="IPR005149">
    <property type="entry name" value="Tscrpt_reg_PadR_N"/>
</dbReference>
<gene>
    <name evidence="2" type="ORF">B7Y86_08620</name>
</gene>
<dbReference type="InterPro" id="IPR036390">
    <property type="entry name" value="WH_DNA-bd_sf"/>
</dbReference>
<dbReference type="Gene3D" id="1.10.10.10">
    <property type="entry name" value="Winged helix-like DNA-binding domain superfamily/Winged helix DNA-binding domain"/>
    <property type="match status" value="1"/>
</dbReference>
<sequence length="100" mass="11178">MNRSRSLSTAARSVLSLLAEAGPGWSHGYDLCRRAGVKSGTLYPLLIRLEQQEHLEAKWLPPEPGRPPRHVYRLTATGRRLALDNPPLVSERSMPIERPA</sequence>
<organism evidence="2 3">
    <name type="scientific">Brevundimonas subvibrioides</name>
    <dbReference type="NCBI Taxonomy" id="74313"/>
    <lineage>
        <taxon>Bacteria</taxon>
        <taxon>Pseudomonadati</taxon>
        <taxon>Pseudomonadota</taxon>
        <taxon>Alphaproteobacteria</taxon>
        <taxon>Caulobacterales</taxon>
        <taxon>Caulobacteraceae</taxon>
        <taxon>Brevundimonas</taxon>
    </lineage>
</organism>
<dbReference type="AlphaFoldDB" id="A0A258HIS8"/>
<dbReference type="Pfam" id="PF03551">
    <property type="entry name" value="PadR"/>
    <property type="match status" value="1"/>
</dbReference>
<feature type="domain" description="Transcription regulator PadR N-terminal" evidence="1">
    <location>
        <begin position="26"/>
        <end position="80"/>
    </location>
</feature>
<evidence type="ECO:0000313" key="2">
    <source>
        <dbReference type="EMBL" id="OYX56816.1"/>
    </source>
</evidence>
<protein>
    <submittedName>
        <fullName evidence="2">PadR family transcriptional regulator</fullName>
    </submittedName>
</protein>
<comment type="caution">
    <text evidence="2">The sequence shown here is derived from an EMBL/GenBank/DDBJ whole genome shotgun (WGS) entry which is preliminary data.</text>
</comment>
<dbReference type="EMBL" id="NCEQ01000007">
    <property type="protein sequence ID" value="OYX56816.1"/>
    <property type="molecule type" value="Genomic_DNA"/>
</dbReference>
<dbReference type="SUPFAM" id="SSF46785">
    <property type="entry name" value="Winged helix' DNA-binding domain"/>
    <property type="match status" value="1"/>
</dbReference>